<reference evidence="1" key="2">
    <citation type="submission" date="2023-02" db="EMBL/GenBank/DDBJ databases">
        <title>'Rhodoalgimonas zhirmunskyi' gen. nov., isolated from a red alga.</title>
        <authorList>
            <person name="Nedashkovskaya O.I."/>
            <person name="Otstavnykh N.Y."/>
            <person name="Bystritskaya E.P."/>
            <person name="Balabanova L.A."/>
            <person name="Isaeva M.P."/>
        </authorList>
    </citation>
    <scope>NUCLEOTIDE SEQUENCE</scope>
    <source>
        <strain evidence="1">KCTC 52189</strain>
    </source>
</reference>
<organism evidence="1 2">
    <name type="scientific">Marimonas arenosa</name>
    <dbReference type="NCBI Taxonomy" id="1795305"/>
    <lineage>
        <taxon>Bacteria</taxon>
        <taxon>Pseudomonadati</taxon>
        <taxon>Pseudomonadota</taxon>
        <taxon>Alphaproteobacteria</taxon>
        <taxon>Rhodobacterales</taxon>
        <taxon>Paracoccaceae</taxon>
        <taxon>Marimonas</taxon>
    </lineage>
</organism>
<name>A0AAE4B2U6_9RHOB</name>
<sequence length="134" mass="14604">MTTIELPLDPLAVSIGFGGRNGPAPLGRHTPLFLDFNQLTRELLRQTDPDQVVSWLFCTAYDAHDVAHILTGCGFRGRYRAIAPALPNKAAVAREIRRAFPGLNFDIYCPANLSREVADYHESMAAPGLGIALA</sequence>
<dbReference type="RefSeq" id="WP_306733874.1">
    <property type="nucleotide sequence ID" value="NZ_JANHAX010000001.1"/>
</dbReference>
<accession>A0AAE4B2U6</accession>
<dbReference type="AlphaFoldDB" id="A0AAE4B2U6"/>
<evidence type="ECO:0000313" key="1">
    <source>
        <dbReference type="EMBL" id="MDQ2088610.1"/>
    </source>
</evidence>
<evidence type="ECO:0000313" key="2">
    <source>
        <dbReference type="Proteomes" id="UP001226762"/>
    </source>
</evidence>
<dbReference type="Proteomes" id="UP001226762">
    <property type="component" value="Unassembled WGS sequence"/>
</dbReference>
<reference evidence="1" key="1">
    <citation type="submission" date="2022-07" db="EMBL/GenBank/DDBJ databases">
        <authorList>
            <person name="Otstavnykh N."/>
            <person name="Isaeva M."/>
            <person name="Bystritskaya E."/>
        </authorList>
    </citation>
    <scope>NUCLEOTIDE SEQUENCE</scope>
    <source>
        <strain evidence="1">KCTC 52189</strain>
    </source>
</reference>
<proteinExistence type="predicted"/>
<protein>
    <submittedName>
        <fullName evidence="1">Uncharacterized protein</fullName>
    </submittedName>
</protein>
<comment type="caution">
    <text evidence="1">The sequence shown here is derived from an EMBL/GenBank/DDBJ whole genome shotgun (WGS) entry which is preliminary data.</text>
</comment>
<gene>
    <name evidence="1" type="ORF">NO357_01675</name>
</gene>
<keyword evidence="2" id="KW-1185">Reference proteome</keyword>
<dbReference type="EMBL" id="JANHAX010000001">
    <property type="protein sequence ID" value="MDQ2088610.1"/>
    <property type="molecule type" value="Genomic_DNA"/>
</dbReference>